<dbReference type="Gene3D" id="3.40.50.1220">
    <property type="entry name" value="TPP-binding domain"/>
    <property type="match status" value="1"/>
</dbReference>
<dbReference type="InterPro" id="IPR029035">
    <property type="entry name" value="DHS-like_NAD/FAD-binding_dom"/>
</dbReference>
<keyword evidence="2" id="KW-1185">Reference proteome</keyword>
<comment type="caution">
    <text evidence="1">The sequence shown here is derived from an EMBL/GenBank/DDBJ whole genome shotgun (WGS) entry which is preliminary data.</text>
</comment>
<dbReference type="SUPFAM" id="SSF52467">
    <property type="entry name" value="DHS-like NAD/FAD-binding domain"/>
    <property type="match status" value="1"/>
</dbReference>
<dbReference type="Pfam" id="PF13289">
    <property type="entry name" value="SIR2_2"/>
    <property type="match status" value="1"/>
</dbReference>
<name>A0ABV9QT12_9GAMM</name>
<evidence type="ECO:0000313" key="2">
    <source>
        <dbReference type="Proteomes" id="UP001595886"/>
    </source>
</evidence>
<protein>
    <submittedName>
        <fullName evidence="1">SIR2 family protein</fullName>
    </submittedName>
</protein>
<sequence length="588" mass="65471">MTSEIAETEFLRNFSQDGPRLMWFLGAGASRSSGLPTATDIIWDLKCRLYCAQQNQDIQSHDVGNKAIRARIQGYMDSQGYPPLWDPHEYSFYFNQLFGADYGAQQRYLKEVLSTGKIASSIGHRVLASLLKMGKTRLVFTTNFDEVVETAYSAVAGANLPVFHLEGSYAAVNALNADQFPIYVKLHGDFRYQSIKNLANDLRHNDEELQRCFVAAATRFGLIVSGYSGRDENVMSMFKEAMDQNNAFPQGFYWSAPRLADVATSVTNLIDYAQTNGINARLVQTGTFDEMLSKIWRNTSGKPANLNAKVRSATAKPAAITLPPLGNQYPILRTNALRISRLPEACAEIAYDGEIDIGDVRSKLFEVQPDCTVAYTDRILFWGDRANVEKVLDPARVRAIDTFKLDDLTKSINESGIIKSFVEEAIAKALIANKPLLLRRAKRTWYAVVKHDKTNSETFNVLRRTLGFNGGLGSISASIRGLADVHWAEAVSIRVEERNGVLWLLLRPDIWISPLKARQEAAEFLRQKKLKRYNNQSYELLSAWIGILVGPVGGPGSAELVAHPGSQYPASFEINMRSAYSRRGAANG</sequence>
<dbReference type="RefSeq" id="WP_380019343.1">
    <property type="nucleotide sequence ID" value="NZ_JBHSHD010000004.1"/>
</dbReference>
<organism evidence="1 2">
    <name type="scientific">Dokdonella ginsengisoli</name>
    <dbReference type="NCBI Taxonomy" id="363846"/>
    <lineage>
        <taxon>Bacteria</taxon>
        <taxon>Pseudomonadati</taxon>
        <taxon>Pseudomonadota</taxon>
        <taxon>Gammaproteobacteria</taxon>
        <taxon>Lysobacterales</taxon>
        <taxon>Rhodanobacteraceae</taxon>
        <taxon>Dokdonella</taxon>
    </lineage>
</organism>
<dbReference type="Proteomes" id="UP001595886">
    <property type="component" value="Unassembled WGS sequence"/>
</dbReference>
<gene>
    <name evidence="1" type="ORF">ACFO6Q_04475</name>
</gene>
<reference evidence="2" key="1">
    <citation type="journal article" date="2019" name="Int. J. Syst. Evol. Microbiol.">
        <title>The Global Catalogue of Microorganisms (GCM) 10K type strain sequencing project: providing services to taxonomists for standard genome sequencing and annotation.</title>
        <authorList>
            <consortium name="The Broad Institute Genomics Platform"/>
            <consortium name="The Broad Institute Genome Sequencing Center for Infectious Disease"/>
            <person name="Wu L."/>
            <person name="Ma J."/>
        </authorList>
    </citation>
    <scope>NUCLEOTIDE SEQUENCE [LARGE SCALE GENOMIC DNA]</scope>
    <source>
        <strain evidence="2">CCUG 30340</strain>
    </source>
</reference>
<evidence type="ECO:0000313" key="1">
    <source>
        <dbReference type="EMBL" id="MFC4819564.1"/>
    </source>
</evidence>
<proteinExistence type="predicted"/>
<dbReference type="EMBL" id="JBHSHD010000004">
    <property type="protein sequence ID" value="MFC4819564.1"/>
    <property type="molecule type" value="Genomic_DNA"/>
</dbReference>
<accession>A0ABV9QT12</accession>